<accession>A0A2N5SES0</accession>
<evidence type="ECO:0000313" key="2">
    <source>
        <dbReference type="EMBL" id="PLW11709.1"/>
    </source>
</evidence>
<comment type="caution">
    <text evidence="2">The sequence shown here is derived from an EMBL/GenBank/DDBJ whole genome shotgun (WGS) entry which is preliminary data.</text>
</comment>
<dbReference type="AlphaFoldDB" id="A0A2N5SES0"/>
<evidence type="ECO:0000313" key="3">
    <source>
        <dbReference type="Proteomes" id="UP000235392"/>
    </source>
</evidence>
<evidence type="ECO:0000256" key="1">
    <source>
        <dbReference type="SAM" id="MobiDB-lite"/>
    </source>
</evidence>
<dbReference type="Proteomes" id="UP000235392">
    <property type="component" value="Unassembled WGS sequence"/>
</dbReference>
<gene>
    <name evidence="2" type="ORF">PCASD_20740</name>
</gene>
<name>A0A2N5SES0_9BASI</name>
<feature type="region of interest" description="Disordered" evidence="1">
    <location>
        <begin position="1"/>
        <end position="22"/>
    </location>
</feature>
<dbReference type="EMBL" id="PGCI01000912">
    <property type="protein sequence ID" value="PLW11709.1"/>
    <property type="molecule type" value="Genomic_DNA"/>
</dbReference>
<reference evidence="2 3" key="1">
    <citation type="submission" date="2017-11" db="EMBL/GenBank/DDBJ databases">
        <title>De novo assembly and phasing of dikaryotic genomes from two isolates of Puccinia coronata f. sp. avenae, the causal agent of oat crown rust.</title>
        <authorList>
            <person name="Miller M.E."/>
            <person name="Zhang Y."/>
            <person name="Omidvar V."/>
            <person name="Sperschneider J."/>
            <person name="Schwessinger B."/>
            <person name="Raley C."/>
            <person name="Palmer J.M."/>
            <person name="Garnica D."/>
            <person name="Upadhyaya N."/>
            <person name="Rathjen J."/>
            <person name="Taylor J.M."/>
            <person name="Park R.F."/>
            <person name="Dodds P.N."/>
            <person name="Hirsch C.D."/>
            <person name="Kianian S.F."/>
            <person name="Figueroa M."/>
        </authorList>
    </citation>
    <scope>NUCLEOTIDE SEQUENCE [LARGE SCALE GENOMIC DNA]</scope>
    <source>
        <strain evidence="2">12SD80</strain>
    </source>
</reference>
<sequence length="85" mass="9601">MTSQDDSGVERPDMRTMPDPQAARVRSEMLELDGALAVSRLLQVLVLKLRDQHDDASSQLDKMSQNDRTQIFHFAARPVSRPIPL</sequence>
<protein>
    <submittedName>
        <fullName evidence="2">Uncharacterized protein</fullName>
    </submittedName>
</protein>
<proteinExistence type="predicted"/>
<organism evidence="2 3">
    <name type="scientific">Puccinia coronata f. sp. avenae</name>
    <dbReference type="NCBI Taxonomy" id="200324"/>
    <lineage>
        <taxon>Eukaryota</taxon>
        <taxon>Fungi</taxon>
        <taxon>Dikarya</taxon>
        <taxon>Basidiomycota</taxon>
        <taxon>Pucciniomycotina</taxon>
        <taxon>Pucciniomycetes</taxon>
        <taxon>Pucciniales</taxon>
        <taxon>Pucciniaceae</taxon>
        <taxon>Puccinia</taxon>
    </lineage>
</organism>